<feature type="non-terminal residue" evidence="1">
    <location>
        <position position="1"/>
    </location>
</feature>
<dbReference type="Proteomes" id="UP001177670">
    <property type="component" value="Unassembled WGS sequence"/>
</dbReference>
<protein>
    <submittedName>
        <fullName evidence="1">Uncharacterized protein</fullName>
    </submittedName>
</protein>
<evidence type="ECO:0000313" key="2">
    <source>
        <dbReference type="Proteomes" id="UP001177670"/>
    </source>
</evidence>
<sequence>WQYQSHFLVFERKFEGQEANAESHFSSLFENDCDRSIAAKGEKFNESEFKPRLFDAA</sequence>
<dbReference type="AlphaFoldDB" id="A0AA40KSK0"/>
<proteinExistence type="predicted"/>
<reference evidence="1" key="1">
    <citation type="submission" date="2021-10" db="EMBL/GenBank/DDBJ databases">
        <title>Melipona bicolor Genome sequencing and assembly.</title>
        <authorList>
            <person name="Araujo N.S."/>
            <person name="Arias M.C."/>
        </authorList>
    </citation>
    <scope>NUCLEOTIDE SEQUENCE</scope>
    <source>
        <strain evidence="1">USP_2M_L1-L4_2017</strain>
        <tissue evidence="1">Whole body</tissue>
    </source>
</reference>
<gene>
    <name evidence="1" type="ORF">K0M31_017566</name>
</gene>
<accession>A0AA40KSK0</accession>
<evidence type="ECO:0000313" key="1">
    <source>
        <dbReference type="EMBL" id="KAK1131279.1"/>
    </source>
</evidence>
<dbReference type="EMBL" id="JAHYIQ010000006">
    <property type="protein sequence ID" value="KAK1131279.1"/>
    <property type="molecule type" value="Genomic_DNA"/>
</dbReference>
<keyword evidence="2" id="KW-1185">Reference proteome</keyword>
<organism evidence="1 2">
    <name type="scientific">Melipona bicolor</name>
    <dbReference type="NCBI Taxonomy" id="60889"/>
    <lineage>
        <taxon>Eukaryota</taxon>
        <taxon>Metazoa</taxon>
        <taxon>Ecdysozoa</taxon>
        <taxon>Arthropoda</taxon>
        <taxon>Hexapoda</taxon>
        <taxon>Insecta</taxon>
        <taxon>Pterygota</taxon>
        <taxon>Neoptera</taxon>
        <taxon>Endopterygota</taxon>
        <taxon>Hymenoptera</taxon>
        <taxon>Apocrita</taxon>
        <taxon>Aculeata</taxon>
        <taxon>Apoidea</taxon>
        <taxon>Anthophila</taxon>
        <taxon>Apidae</taxon>
        <taxon>Melipona</taxon>
    </lineage>
</organism>
<name>A0AA40KSK0_9HYME</name>
<comment type="caution">
    <text evidence="1">The sequence shown here is derived from an EMBL/GenBank/DDBJ whole genome shotgun (WGS) entry which is preliminary data.</text>
</comment>